<evidence type="ECO:0000256" key="4">
    <source>
        <dbReference type="ARBA" id="ARBA00022670"/>
    </source>
</evidence>
<evidence type="ECO:0000256" key="11">
    <source>
        <dbReference type="HAMAP-Rule" id="MF_00376"/>
    </source>
</evidence>
<keyword evidence="11" id="KW-0808">Transferase</keyword>
<comment type="subcellular location">
    <subcellularLocation>
        <location evidence="11">Cytoplasm</location>
    </subcellularLocation>
</comment>
<evidence type="ECO:0000256" key="1">
    <source>
        <dbReference type="ARBA" id="ARBA00001947"/>
    </source>
</evidence>
<dbReference type="GO" id="GO:0005737">
    <property type="term" value="C:cytoplasm"/>
    <property type="evidence" value="ECO:0007669"/>
    <property type="project" value="UniProtKB-SubCell"/>
</dbReference>
<comment type="catalytic activity">
    <reaction evidence="11">
        <text>3'-dephospho-CoA + ATP = ADP + CoA + H(+)</text>
        <dbReference type="Rhea" id="RHEA:18245"/>
        <dbReference type="ChEBI" id="CHEBI:15378"/>
        <dbReference type="ChEBI" id="CHEBI:30616"/>
        <dbReference type="ChEBI" id="CHEBI:57287"/>
        <dbReference type="ChEBI" id="CHEBI:57328"/>
        <dbReference type="ChEBI" id="CHEBI:456216"/>
        <dbReference type="EC" id="2.7.1.24"/>
    </reaction>
</comment>
<reference evidence="13" key="2">
    <citation type="journal article" date="2021" name="PeerJ">
        <title>Extensive microbial diversity within the chicken gut microbiome revealed by metagenomics and culture.</title>
        <authorList>
            <person name="Gilroy R."/>
            <person name="Ravi A."/>
            <person name="Getino M."/>
            <person name="Pursley I."/>
            <person name="Horton D.L."/>
            <person name="Alikhan N.F."/>
            <person name="Baker D."/>
            <person name="Gharbi K."/>
            <person name="Hall N."/>
            <person name="Watson M."/>
            <person name="Adriaenssens E.M."/>
            <person name="Foster-Nyarko E."/>
            <person name="Jarju S."/>
            <person name="Secka A."/>
            <person name="Antonio M."/>
            <person name="Oren A."/>
            <person name="Chaudhuri R.R."/>
            <person name="La Ragione R."/>
            <person name="Hildebrand F."/>
            <person name="Pallen M.J."/>
        </authorList>
    </citation>
    <scope>NUCLEOTIDE SEQUENCE</scope>
    <source>
        <strain evidence="13">ChiBcec16-1751</strain>
    </source>
</reference>
<protein>
    <recommendedName>
        <fullName evidence="11 12">Dephospho-CoA kinase</fullName>
        <ecNumber evidence="11 12">2.7.1.24</ecNumber>
    </recommendedName>
    <alternativeName>
        <fullName evidence="11">Dephosphocoenzyme A kinase</fullName>
    </alternativeName>
</protein>
<keyword evidence="7" id="KW-0378">Hydrolase</keyword>
<evidence type="ECO:0000313" key="13">
    <source>
        <dbReference type="EMBL" id="HIS63903.1"/>
    </source>
</evidence>
<dbReference type="GO" id="GO:0005524">
    <property type="term" value="F:ATP binding"/>
    <property type="evidence" value="ECO:0007669"/>
    <property type="project" value="UniProtKB-UniRule"/>
</dbReference>
<dbReference type="CDD" id="cd02022">
    <property type="entry name" value="DPCK"/>
    <property type="match status" value="1"/>
</dbReference>
<dbReference type="InterPro" id="IPR001977">
    <property type="entry name" value="Depp_CoAkinase"/>
</dbReference>
<keyword evidence="3 13" id="KW-0031">Aminopeptidase</keyword>
<dbReference type="InterPro" id="IPR023358">
    <property type="entry name" value="Peptidase_M18_dom2"/>
</dbReference>
<dbReference type="Gene3D" id="2.30.250.10">
    <property type="entry name" value="Aminopeptidase i, Domain 2"/>
    <property type="match status" value="1"/>
</dbReference>
<dbReference type="GO" id="GO:0008270">
    <property type="term" value="F:zinc ion binding"/>
    <property type="evidence" value="ECO:0007669"/>
    <property type="project" value="InterPro"/>
</dbReference>
<gene>
    <name evidence="11" type="primary">coaE</name>
    <name evidence="13" type="ORF">IAA83_00855</name>
</gene>
<evidence type="ECO:0000256" key="12">
    <source>
        <dbReference type="NCBIfam" id="TIGR00152"/>
    </source>
</evidence>
<keyword evidence="10" id="KW-0482">Metalloprotease</keyword>
<dbReference type="PANTHER" id="PTHR28570:SF2">
    <property type="entry name" value="M18 FAMILY AMINOPEPTIDASE 1-RELATED"/>
    <property type="match status" value="1"/>
</dbReference>
<evidence type="ECO:0000256" key="9">
    <source>
        <dbReference type="ARBA" id="ARBA00022840"/>
    </source>
</evidence>
<name>A0A9D1F7U6_9FIRM</name>
<comment type="similarity">
    <text evidence="11">Belongs to the CoaE family.</text>
</comment>
<dbReference type="GO" id="GO:0006508">
    <property type="term" value="P:proteolysis"/>
    <property type="evidence" value="ECO:0007669"/>
    <property type="project" value="UniProtKB-KW"/>
</dbReference>
<comment type="function">
    <text evidence="11">Catalyzes the phosphorylation of the 3'-hydroxyl group of dephosphocoenzyme A to form coenzyme A.</text>
</comment>
<dbReference type="SUPFAM" id="SSF53187">
    <property type="entry name" value="Zn-dependent exopeptidases"/>
    <property type="match status" value="1"/>
</dbReference>
<reference evidence="13" key="1">
    <citation type="submission" date="2020-10" db="EMBL/GenBank/DDBJ databases">
        <authorList>
            <person name="Gilroy R."/>
        </authorList>
    </citation>
    <scope>NUCLEOTIDE SEQUENCE</scope>
    <source>
        <strain evidence="13">ChiBcec16-1751</strain>
    </source>
</reference>
<dbReference type="Gene3D" id="3.40.630.10">
    <property type="entry name" value="Zn peptidases"/>
    <property type="match status" value="1"/>
</dbReference>
<keyword evidence="11" id="KW-0173">Coenzyme A biosynthesis</keyword>
<dbReference type="AlphaFoldDB" id="A0A9D1F7U6"/>
<dbReference type="GO" id="GO:0004140">
    <property type="term" value="F:dephospho-CoA kinase activity"/>
    <property type="evidence" value="ECO:0007669"/>
    <property type="project" value="UniProtKB-UniRule"/>
</dbReference>
<comment type="similarity">
    <text evidence="2">Belongs to the peptidase M18 family.</text>
</comment>
<sequence length="665" mass="73455">MKVLGITGGTGCGKTTLLHQVEAMGGCVIDCDEVYHRLLETDNELLTAIDHAFPGVVQDGVLQRRKLGKVVFGDEAALQRLNALVHPFIIRAVEQRLKQAQQDGRPLAAIDAVGLVESGLGQLCDGTVAVTAPAEDRVRRLMAREGIDEDYARLRIAAQKSDLEFAAQCTWQIHNNYATAADFATVCGRWLHQWLGGTTMSEMDWKAVRETLLHNPKQARLDDKDKEELNVYCKDYMQFMDRAKTEREAVEVAVEAARAAGFVEFNPEMQLRPGDKVYCVNRKKAVSFVVIGKKPLDKGTRMVIAHTDSPRLDLKPVPLYEEGEIAYFKTHYYGGIKKYQWPTVPLALHGILALTDGSVLKVNIGEDDNDPVFCVSDLLVHLSSEQMKKTLSEGITGEQLNVILGTRPLDDDDGDSNRIKLAIMMLLHDKYGITEEDFLSAELTMVPALKAREVGLDRSLIGAYGHDDRVCAYAGFYPMLHMQETPEHTSICIFADKEEIGSEGVTGIQSQDFETMMEDLCACQKVSVRRCLANSICFSADVTAAYDPSFSEVFDRRNSAMLNHGIALCKYTGSRGKSGASDAAGEVMARFRRAFQRGGVAWQVCEMGKVDAGGGGTVAKYMAARNIDTLDAGVPVLSMHAPWELVSKVDCFMTMKACRVFYNMD</sequence>
<keyword evidence="6 11" id="KW-0547">Nucleotide-binding</keyword>
<evidence type="ECO:0000256" key="10">
    <source>
        <dbReference type="ARBA" id="ARBA00023049"/>
    </source>
</evidence>
<feature type="binding site" evidence="11">
    <location>
        <begin position="11"/>
        <end position="16"/>
    </location>
    <ligand>
        <name>ATP</name>
        <dbReference type="ChEBI" id="CHEBI:30616"/>
    </ligand>
</feature>
<evidence type="ECO:0000256" key="3">
    <source>
        <dbReference type="ARBA" id="ARBA00022438"/>
    </source>
</evidence>
<dbReference type="Pfam" id="PF02127">
    <property type="entry name" value="Peptidase_M18"/>
    <property type="match status" value="1"/>
</dbReference>
<dbReference type="GO" id="GO:0015937">
    <property type="term" value="P:coenzyme A biosynthetic process"/>
    <property type="evidence" value="ECO:0007669"/>
    <property type="project" value="UniProtKB-UniRule"/>
</dbReference>
<keyword evidence="8" id="KW-0862">Zinc</keyword>
<evidence type="ECO:0000313" key="14">
    <source>
        <dbReference type="Proteomes" id="UP000886741"/>
    </source>
</evidence>
<accession>A0A9D1F7U6</accession>
<dbReference type="NCBIfam" id="TIGR00152">
    <property type="entry name" value="dephospho-CoA kinase"/>
    <property type="match status" value="1"/>
</dbReference>
<dbReference type="NCBIfam" id="NF002600">
    <property type="entry name" value="PRK02256.1"/>
    <property type="match status" value="1"/>
</dbReference>
<keyword evidence="5" id="KW-0479">Metal-binding</keyword>
<dbReference type="GO" id="GO:0004177">
    <property type="term" value="F:aminopeptidase activity"/>
    <property type="evidence" value="ECO:0007669"/>
    <property type="project" value="UniProtKB-KW"/>
</dbReference>
<dbReference type="SUPFAM" id="SSF101821">
    <property type="entry name" value="Aminopeptidase/glucanase lid domain"/>
    <property type="match status" value="1"/>
</dbReference>
<dbReference type="GO" id="GO:0008237">
    <property type="term" value="F:metallopeptidase activity"/>
    <property type="evidence" value="ECO:0007669"/>
    <property type="project" value="UniProtKB-KW"/>
</dbReference>
<evidence type="ECO:0000256" key="6">
    <source>
        <dbReference type="ARBA" id="ARBA00022741"/>
    </source>
</evidence>
<dbReference type="Pfam" id="PF01121">
    <property type="entry name" value="CoaE"/>
    <property type="match status" value="1"/>
</dbReference>
<keyword evidence="9 11" id="KW-0067">ATP-binding</keyword>
<keyword evidence="11" id="KW-0418">Kinase</keyword>
<organism evidence="13 14">
    <name type="scientific">Candidatus Avoscillospira avistercoris</name>
    <dbReference type="NCBI Taxonomy" id="2840707"/>
    <lineage>
        <taxon>Bacteria</taxon>
        <taxon>Bacillati</taxon>
        <taxon>Bacillota</taxon>
        <taxon>Clostridia</taxon>
        <taxon>Eubacteriales</taxon>
        <taxon>Oscillospiraceae</taxon>
        <taxon>Oscillospiraceae incertae sedis</taxon>
        <taxon>Candidatus Avoscillospira</taxon>
    </lineage>
</organism>
<dbReference type="SUPFAM" id="SSF52540">
    <property type="entry name" value="P-loop containing nucleoside triphosphate hydrolases"/>
    <property type="match status" value="1"/>
</dbReference>
<keyword evidence="11" id="KW-0963">Cytoplasm</keyword>
<dbReference type="HAMAP" id="MF_00376">
    <property type="entry name" value="Dephospho_CoA_kinase"/>
    <property type="match status" value="1"/>
</dbReference>
<dbReference type="EC" id="2.7.1.24" evidence="11 12"/>
<dbReference type="Proteomes" id="UP000886741">
    <property type="component" value="Unassembled WGS sequence"/>
</dbReference>
<dbReference type="Gene3D" id="3.40.50.300">
    <property type="entry name" value="P-loop containing nucleotide triphosphate hydrolases"/>
    <property type="match status" value="1"/>
</dbReference>
<keyword evidence="4" id="KW-0645">Protease</keyword>
<dbReference type="PROSITE" id="PS51219">
    <property type="entry name" value="DPCK"/>
    <property type="match status" value="1"/>
</dbReference>
<evidence type="ECO:0000256" key="5">
    <source>
        <dbReference type="ARBA" id="ARBA00022723"/>
    </source>
</evidence>
<comment type="caution">
    <text evidence="13">The sequence shown here is derived from an EMBL/GenBank/DDBJ whole genome shotgun (WGS) entry which is preliminary data.</text>
</comment>
<dbReference type="InterPro" id="IPR027417">
    <property type="entry name" value="P-loop_NTPase"/>
</dbReference>
<proteinExistence type="inferred from homology"/>
<comment type="pathway">
    <text evidence="11">Cofactor biosynthesis; coenzyme A biosynthesis; CoA from (R)-pantothenate: step 5/5.</text>
</comment>
<evidence type="ECO:0000256" key="8">
    <source>
        <dbReference type="ARBA" id="ARBA00022833"/>
    </source>
</evidence>
<dbReference type="PANTHER" id="PTHR28570">
    <property type="entry name" value="ASPARTYL AMINOPEPTIDASE"/>
    <property type="match status" value="1"/>
</dbReference>
<evidence type="ECO:0000256" key="7">
    <source>
        <dbReference type="ARBA" id="ARBA00022801"/>
    </source>
</evidence>
<dbReference type="EMBL" id="DVJJ01000018">
    <property type="protein sequence ID" value="HIS63903.1"/>
    <property type="molecule type" value="Genomic_DNA"/>
</dbReference>
<comment type="cofactor">
    <cofactor evidence="1">
        <name>Zn(2+)</name>
        <dbReference type="ChEBI" id="CHEBI:29105"/>
    </cofactor>
</comment>
<dbReference type="InterPro" id="IPR001948">
    <property type="entry name" value="Peptidase_M18"/>
</dbReference>
<dbReference type="PRINTS" id="PR00932">
    <property type="entry name" value="AMINO1PTASE"/>
</dbReference>
<evidence type="ECO:0000256" key="2">
    <source>
        <dbReference type="ARBA" id="ARBA00008290"/>
    </source>
</evidence>